<sequence>MSKDSKPGDGDSSGDEQDETSTPEYYYNKSKIPTYKVILLGEAGSGKTSLFWRYKYGSFNKGTTLQGTDRFKKEFVSDNGEKMQMILWDTAGMERMGSLTFHYYHGAHAVILVFALNDSTTFDSLTTWNDDASRYSSPEVKRFLVATKSDVEKDQVDVPKEKINSFCRNKNISEIYYTSAKTGDGIDEMFQSVMKSLSGSLDKQSQDDVWALAFPAKTKKKKSCSC</sequence>
<dbReference type="SMART" id="SM00174">
    <property type="entry name" value="RHO"/>
    <property type="match status" value="1"/>
</dbReference>
<comment type="similarity">
    <text evidence="1">Belongs to the small GTPase superfamily. Rab family.</text>
</comment>
<dbReference type="SMART" id="SM00173">
    <property type="entry name" value="RAS"/>
    <property type="match status" value="1"/>
</dbReference>
<proteinExistence type="inferred from homology"/>
<evidence type="ECO:0000256" key="1">
    <source>
        <dbReference type="ARBA" id="ARBA00006270"/>
    </source>
</evidence>
<dbReference type="SUPFAM" id="SSF52540">
    <property type="entry name" value="P-loop containing nucleoside triphosphate hydrolases"/>
    <property type="match status" value="1"/>
</dbReference>
<dbReference type="AlphaFoldDB" id="A0A6S7IUJ0"/>
<gene>
    <name evidence="4" type="ORF">PACLA_8A081928</name>
</gene>
<dbReference type="EMBL" id="CACRXK020005218">
    <property type="protein sequence ID" value="CAB4005488.1"/>
    <property type="molecule type" value="Genomic_DNA"/>
</dbReference>
<dbReference type="PROSITE" id="PS51419">
    <property type="entry name" value="RAB"/>
    <property type="match status" value="1"/>
</dbReference>
<dbReference type="PRINTS" id="PR00449">
    <property type="entry name" value="RASTRNSFRMNG"/>
</dbReference>
<dbReference type="Gene3D" id="3.40.50.300">
    <property type="entry name" value="P-loop containing nucleotide triphosphate hydrolases"/>
    <property type="match status" value="1"/>
</dbReference>
<comment type="caution">
    <text evidence="4">The sequence shown here is derived from an EMBL/GenBank/DDBJ whole genome shotgun (WGS) entry which is preliminary data.</text>
</comment>
<dbReference type="PROSITE" id="PS51421">
    <property type="entry name" value="RAS"/>
    <property type="match status" value="1"/>
</dbReference>
<evidence type="ECO:0000256" key="2">
    <source>
        <dbReference type="ARBA" id="ARBA00022741"/>
    </source>
</evidence>
<dbReference type="FunFam" id="3.40.50.300:FF:001329">
    <property type="entry name" value="Small GTP-binding protein, putative"/>
    <property type="match status" value="1"/>
</dbReference>
<keyword evidence="2" id="KW-0547">Nucleotide-binding</keyword>
<organism evidence="4 5">
    <name type="scientific">Paramuricea clavata</name>
    <name type="common">Red gorgonian</name>
    <name type="synonym">Violescent sea-whip</name>
    <dbReference type="NCBI Taxonomy" id="317549"/>
    <lineage>
        <taxon>Eukaryota</taxon>
        <taxon>Metazoa</taxon>
        <taxon>Cnidaria</taxon>
        <taxon>Anthozoa</taxon>
        <taxon>Octocorallia</taxon>
        <taxon>Malacalcyonacea</taxon>
        <taxon>Plexauridae</taxon>
        <taxon>Paramuricea</taxon>
    </lineage>
</organism>
<dbReference type="SMART" id="SM00175">
    <property type="entry name" value="RAB"/>
    <property type="match status" value="1"/>
</dbReference>
<dbReference type="PANTHER" id="PTHR47978">
    <property type="match status" value="1"/>
</dbReference>
<accession>A0A6S7IUJ0</accession>
<dbReference type="GO" id="GO:0003924">
    <property type="term" value="F:GTPase activity"/>
    <property type="evidence" value="ECO:0007669"/>
    <property type="project" value="InterPro"/>
</dbReference>
<dbReference type="InterPro" id="IPR005225">
    <property type="entry name" value="Small_GTP-bd"/>
</dbReference>
<keyword evidence="5" id="KW-1185">Reference proteome</keyword>
<evidence type="ECO:0000313" key="4">
    <source>
        <dbReference type="EMBL" id="CAB4005488.1"/>
    </source>
</evidence>
<dbReference type="CDD" id="cd00154">
    <property type="entry name" value="Rab"/>
    <property type="match status" value="1"/>
</dbReference>
<dbReference type="InterPro" id="IPR027417">
    <property type="entry name" value="P-loop_NTPase"/>
</dbReference>
<dbReference type="InterPro" id="IPR001806">
    <property type="entry name" value="Small_GTPase"/>
</dbReference>
<name>A0A6S7IUJ0_PARCT</name>
<dbReference type="Pfam" id="PF00071">
    <property type="entry name" value="Ras"/>
    <property type="match status" value="1"/>
</dbReference>
<evidence type="ECO:0000256" key="3">
    <source>
        <dbReference type="SAM" id="MobiDB-lite"/>
    </source>
</evidence>
<dbReference type="GO" id="GO:0005525">
    <property type="term" value="F:GTP binding"/>
    <property type="evidence" value="ECO:0007669"/>
    <property type="project" value="InterPro"/>
</dbReference>
<feature type="compositionally biased region" description="Acidic residues" evidence="3">
    <location>
        <begin position="12"/>
        <end position="21"/>
    </location>
</feature>
<dbReference type="Proteomes" id="UP001152795">
    <property type="component" value="Unassembled WGS sequence"/>
</dbReference>
<dbReference type="NCBIfam" id="TIGR00231">
    <property type="entry name" value="small_GTP"/>
    <property type="match status" value="1"/>
</dbReference>
<reference evidence="4" key="1">
    <citation type="submission" date="2020-04" db="EMBL/GenBank/DDBJ databases">
        <authorList>
            <person name="Alioto T."/>
            <person name="Alioto T."/>
            <person name="Gomez Garrido J."/>
        </authorList>
    </citation>
    <scope>NUCLEOTIDE SEQUENCE</scope>
    <source>
        <strain evidence="4">A484AB</strain>
    </source>
</reference>
<dbReference type="OrthoDB" id="28034at2759"/>
<evidence type="ECO:0000313" key="5">
    <source>
        <dbReference type="Proteomes" id="UP001152795"/>
    </source>
</evidence>
<protein>
    <submittedName>
        <fullName evidence="4">Ras-related Rab-30 isoform X1</fullName>
    </submittedName>
</protein>
<feature type="region of interest" description="Disordered" evidence="3">
    <location>
        <begin position="1"/>
        <end position="23"/>
    </location>
</feature>